<sequence>MSDLDRETLRLDFLKAAGLSDALRAPLPGDASTRRYERLTTPAGSTLMLMDQAPSAESQPCDPSWSPEQRHAKGWNAVARLSAGRIEAFAAVATHLRRVGLSAPEIVAIDAPLGLAVIEDFGDDLFAHAILAGQDERPLYRAAIEALARLHGDPVPDVLSGPAGDWPLLAYDETALQGGADLFVEWMPRLVPSLNLGAKAVADWQAAWAPIVRTGAEGASVIAHRDYHAENLIWLADRDGPARVGMIDFQDAVRAHPSWDLHSLLQDARRDVPPEVEAMALDHYFALRPKVDRAAFMAQYAALAALNQARILGIFARLIARDGKPRYREFMPRMWAHLESNLKAPGMEAVADWFARHVPAEARK</sequence>
<evidence type="ECO:0000313" key="2">
    <source>
        <dbReference type="EMBL" id="QQQ17307.1"/>
    </source>
</evidence>
<keyword evidence="3" id="KW-1185">Reference proteome</keyword>
<dbReference type="InterPro" id="IPR002575">
    <property type="entry name" value="Aminoglycoside_PTrfase"/>
</dbReference>
<dbReference type="InterPro" id="IPR011009">
    <property type="entry name" value="Kinase-like_dom_sf"/>
</dbReference>
<organism evidence="2 3">
    <name type="scientific">Brevundimonas vitisensis</name>
    <dbReference type="NCBI Taxonomy" id="2800818"/>
    <lineage>
        <taxon>Bacteria</taxon>
        <taxon>Pseudomonadati</taxon>
        <taxon>Pseudomonadota</taxon>
        <taxon>Alphaproteobacteria</taxon>
        <taxon>Caulobacterales</taxon>
        <taxon>Caulobacteraceae</taxon>
        <taxon>Brevundimonas</taxon>
    </lineage>
</organism>
<dbReference type="SUPFAM" id="SSF56112">
    <property type="entry name" value="Protein kinase-like (PK-like)"/>
    <property type="match status" value="1"/>
</dbReference>
<proteinExistence type="predicted"/>
<name>A0ABX7BIE4_9CAUL</name>
<evidence type="ECO:0000259" key="1">
    <source>
        <dbReference type="Pfam" id="PF01636"/>
    </source>
</evidence>
<reference evidence="2 3" key="1">
    <citation type="submission" date="2021-01" db="EMBL/GenBank/DDBJ databases">
        <title>Brevundimonas vitis sp. nov., an bacterium isolated from grape (Vitis vinifera).</title>
        <authorList>
            <person name="Jiang L."/>
            <person name="Lee J."/>
        </authorList>
    </citation>
    <scope>NUCLEOTIDE SEQUENCE [LARGE SCALE GENOMIC DNA]</scope>
    <source>
        <strain evidence="2 3">GRTSA-9</strain>
    </source>
</reference>
<dbReference type="NCBIfam" id="NF045698">
    <property type="entry name" value="MurGlcNAcKinAmgK"/>
    <property type="match status" value="1"/>
</dbReference>
<dbReference type="Gene3D" id="3.30.200.20">
    <property type="entry name" value="Phosphorylase Kinase, domain 1"/>
    <property type="match status" value="1"/>
</dbReference>
<accession>A0ABX7BIE4</accession>
<dbReference type="Pfam" id="PF01636">
    <property type="entry name" value="APH"/>
    <property type="match status" value="1"/>
</dbReference>
<dbReference type="EMBL" id="CP067977">
    <property type="protein sequence ID" value="QQQ17307.1"/>
    <property type="molecule type" value="Genomic_DNA"/>
</dbReference>
<dbReference type="Gene3D" id="3.90.1200.10">
    <property type="match status" value="1"/>
</dbReference>
<dbReference type="RefSeq" id="WP_201101570.1">
    <property type="nucleotide sequence ID" value="NZ_CP067977.1"/>
</dbReference>
<protein>
    <submittedName>
        <fullName evidence="2">Phosphotransferase</fullName>
    </submittedName>
</protein>
<gene>
    <name evidence="2" type="ORF">JIP62_07995</name>
</gene>
<evidence type="ECO:0000313" key="3">
    <source>
        <dbReference type="Proteomes" id="UP000595448"/>
    </source>
</evidence>
<dbReference type="Proteomes" id="UP000595448">
    <property type="component" value="Chromosome"/>
</dbReference>
<feature type="domain" description="Aminoglycoside phosphotransferase" evidence="1">
    <location>
        <begin position="26"/>
        <end position="290"/>
    </location>
</feature>